<evidence type="ECO:0000313" key="1">
    <source>
        <dbReference type="EMBL" id="ASJ09256.1"/>
    </source>
</evidence>
<proteinExistence type="predicted"/>
<protein>
    <submittedName>
        <fullName evidence="1">Uncharacterized protein</fullName>
    </submittedName>
</protein>
<name>A0A2Z2MU01_9EURY</name>
<gene>
    <name evidence="1" type="ORF">A3L11_08455</name>
</gene>
<reference evidence="1 2" key="1">
    <citation type="submission" date="2016-04" db="EMBL/GenBank/DDBJ databases">
        <title>Complete genome sequence of Thermococcus siculi type strain RG-20.</title>
        <authorList>
            <person name="Oger P.M."/>
        </authorList>
    </citation>
    <scope>NUCLEOTIDE SEQUENCE [LARGE SCALE GENOMIC DNA]</scope>
    <source>
        <strain evidence="1 2">RG-20</strain>
    </source>
</reference>
<dbReference type="KEGG" id="tsl:A3L11_08455"/>
<dbReference type="AlphaFoldDB" id="A0A2Z2MU01"/>
<sequence length="371" mass="42143">MTLEEDVSIIGVIERNHYQGDAFIVTGDRAEIYRFTPFPRVSILPAEGAVEGLRDTSAVYYRSTLAPAPAVAEFRAALQVLVEAALNGTVMALRAFAEKFPESNSPEEVAAFLRGPTGFSIVAMGVQLPAFFLHVLERYGLNNIGTKAEMRDAGDPDDFDASDLMEVLRLVRERRIKTVPPRSREPPGVESYTGIHLGFDRAELVIAYPDGSFVVYRIGYFPRVERLSPSEGERFLEEEVIPRGSRWGFIPLNENTLPLVKSMFTKAHRKITEWVNWILKRFFEEACPMAWWFPERVRDEVQRRLKTSLAADITLLPLWELKSIIPLDEMVRAEFDHLTQGRPSGITDLEFEEIMARCEEGEWRDITQGSD</sequence>
<evidence type="ECO:0000313" key="2">
    <source>
        <dbReference type="Proteomes" id="UP000250125"/>
    </source>
</evidence>
<accession>A0A2Z2MU01</accession>
<dbReference type="RefSeq" id="WP_088856490.1">
    <property type="nucleotide sequence ID" value="NZ_CP015103.1"/>
</dbReference>
<organism evidence="1 2">
    <name type="scientific">Thermococcus siculi</name>
    <dbReference type="NCBI Taxonomy" id="72803"/>
    <lineage>
        <taxon>Archaea</taxon>
        <taxon>Methanobacteriati</taxon>
        <taxon>Methanobacteriota</taxon>
        <taxon>Thermococci</taxon>
        <taxon>Thermococcales</taxon>
        <taxon>Thermococcaceae</taxon>
        <taxon>Thermococcus</taxon>
    </lineage>
</organism>
<dbReference type="GeneID" id="33318261"/>
<dbReference type="Proteomes" id="UP000250125">
    <property type="component" value="Chromosome"/>
</dbReference>
<dbReference type="EMBL" id="CP015103">
    <property type="protein sequence ID" value="ASJ09256.1"/>
    <property type="molecule type" value="Genomic_DNA"/>
</dbReference>
<keyword evidence="2" id="KW-1185">Reference proteome</keyword>